<dbReference type="PANTHER" id="PTHR43537">
    <property type="entry name" value="TRANSCRIPTIONAL REGULATOR, GNTR FAMILY"/>
    <property type="match status" value="1"/>
</dbReference>
<keyword evidence="3" id="KW-0804">Transcription</keyword>
<dbReference type="PRINTS" id="PR00035">
    <property type="entry name" value="HTHGNTR"/>
</dbReference>
<evidence type="ECO:0000313" key="6">
    <source>
        <dbReference type="Proteomes" id="UP000260665"/>
    </source>
</evidence>
<dbReference type="PANTHER" id="PTHR43537:SF5">
    <property type="entry name" value="UXU OPERON TRANSCRIPTIONAL REGULATOR"/>
    <property type="match status" value="1"/>
</dbReference>
<dbReference type="PROSITE" id="PS50949">
    <property type="entry name" value="HTH_GNTR"/>
    <property type="match status" value="1"/>
</dbReference>
<dbReference type="Gene3D" id="1.10.10.10">
    <property type="entry name" value="Winged helix-like DNA-binding domain superfamily/Winged helix DNA-binding domain"/>
    <property type="match status" value="1"/>
</dbReference>
<dbReference type="InterPro" id="IPR011711">
    <property type="entry name" value="GntR_C"/>
</dbReference>
<keyword evidence="6" id="KW-1185">Reference proteome</keyword>
<dbReference type="Pfam" id="PF07729">
    <property type="entry name" value="FCD"/>
    <property type="match status" value="1"/>
</dbReference>
<dbReference type="InterPro" id="IPR036390">
    <property type="entry name" value="WH_DNA-bd_sf"/>
</dbReference>
<dbReference type="CDD" id="cd07377">
    <property type="entry name" value="WHTH_GntR"/>
    <property type="match status" value="1"/>
</dbReference>
<dbReference type="SMART" id="SM00895">
    <property type="entry name" value="FCD"/>
    <property type="match status" value="1"/>
</dbReference>
<evidence type="ECO:0000313" key="5">
    <source>
        <dbReference type="EMBL" id="RFO94747.1"/>
    </source>
</evidence>
<organism evidence="5 6">
    <name type="scientific">Rhodoferax lacus</name>
    <dbReference type="NCBI Taxonomy" id="2184758"/>
    <lineage>
        <taxon>Bacteria</taxon>
        <taxon>Pseudomonadati</taxon>
        <taxon>Pseudomonadota</taxon>
        <taxon>Betaproteobacteria</taxon>
        <taxon>Burkholderiales</taxon>
        <taxon>Comamonadaceae</taxon>
        <taxon>Rhodoferax</taxon>
    </lineage>
</organism>
<comment type="caution">
    <text evidence="5">The sequence shown here is derived from an EMBL/GenBank/DDBJ whole genome shotgun (WGS) entry which is preliminary data.</text>
</comment>
<sequence length="328" mass="36830">MQATHRACHQRRIACMVHPFSPHAVAWLQVTDGAWYAACDSASKVGPRRDVHSFKGKPQCRTIGQLVRWPYQLTTTNHSQSTSKSPSRMELIDRIPGEHGRVSKRTVKDQISDKLAYMIHSGLLRAGDELPSERHLATTLEVSRETVRAAIGVLHARRMVDVSQGARTRVLGPGLLSMHESVSTLGNLKDRSFEEVTEARAAVELQVIWLAAQRITDNELARLSLLVADQELMLKDPVGFQISDREFHTTLYKSCGNGLLVDVVSDFYDYALEYRRRALQRPGAIRHSVQDHRAIVEALKTRKPDVAVAAMRAHLDQVQKTTMKEMAN</sequence>
<dbReference type="InterPro" id="IPR008920">
    <property type="entry name" value="TF_FadR/GntR_C"/>
</dbReference>
<proteinExistence type="predicted"/>
<dbReference type="EMBL" id="QFZK01000032">
    <property type="protein sequence ID" value="RFO94747.1"/>
    <property type="molecule type" value="Genomic_DNA"/>
</dbReference>
<dbReference type="SUPFAM" id="SSF46785">
    <property type="entry name" value="Winged helix' DNA-binding domain"/>
    <property type="match status" value="1"/>
</dbReference>
<protein>
    <submittedName>
        <fullName evidence="5">GntR family transcriptional regulator</fullName>
    </submittedName>
</protein>
<dbReference type="Gene3D" id="1.20.120.530">
    <property type="entry name" value="GntR ligand-binding domain-like"/>
    <property type="match status" value="1"/>
</dbReference>
<reference evidence="5 6" key="1">
    <citation type="submission" date="2018-05" db="EMBL/GenBank/DDBJ databases">
        <title>Rhodoferax soyangensis sp.nov., isolated from an oligotrophic freshwater lake.</title>
        <authorList>
            <person name="Park M."/>
        </authorList>
    </citation>
    <scope>NUCLEOTIDE SEQUENCE [LARGE SCALE GENOMIC DNA]</scope>
    <source>
        <strain evidence="5 6">IMCC26218</strain>
    </source>
</reference>
<dbReference type="InterPro" id="IPR000524">
    <property type="entry name" value="Tscrpt_reg_HTH_GntR"/>
</dbReference>
<dbReference type="SUPFAM" id="SSF48008">
    <property type="entry name" value="GntR ligand-binding domain-like"/>
    <property type="match status" value="1"/>
</dbReference>
<evidence type="ECO:0000256" key="3">
    <source>
        <dbReference type="ARBA" id="ARBA00023163"/>
    </source>
</evidence>
<gene>
    <name evidence="5" type="ORF">DIC66_21975</name>
</gene>
<accession>A0A3E1R638</accession>
<dbReference type="InterPro" id="IPR036388">
    <property type="entry name" value="WH-like_DNA-bd_sf"/>
</dbReference>
<dbReference type="SMART" id="SM00345">
    <property type="entry name" value="HTH_GNTR"/>
    <property type="match status" value="1"/>
</dbReference>
<dbReference type="Pfam" id="PF00392">
    <property type="entry name" value="GntR"/>
    <property type="match status" value="1"/>
</dbReference>
<evidence type="ECO:0000256" key="1">
    <source>
        <dbReference type="ARBA" id="ARBA00023015"/>
    </source>
</evidence>
<name>A0A3E1R638_9BURK</name>
<dbReference type="AlphaFoldDB" id="A0A3E1R638"/>
<evidence type="ECO:0000259" key="4">
    <source>
        <dbReference type="PROSITE" id="PS50949"/>
    </source>
</evidence>
<dbReference type="Proteomes" id="UP000260665">
    <property type="component" value="Unassembled WGS sequence"/>
</dbReference>
<evidence type="ECO:0000256" key="2">
    <source>
        <dbReference type="ARBA" id="ARBA00023125"/>
    </source>
</evidence>
<keyword evidence="1" id="KW-0805">Transcription regulation</keyword>
<dbReference type="GO" id="GO:0003677">
    <property type="term" value="F:DNA binding"/>
    <property type="evidence" value="ECO:0007669"/>
    <property type="project" value="UniProtKB-KW"/>
</dbReference>
<feature type="domain" description="HTH gntR-type" evidence="4">
    <location>
        <begin position="105"/>
        <end position="173"/>
    </location>
</feature>
<dbReference type="GO" id="GO:0003700">
    <property type="term" value="F:DNA-binding transcription factor activity"/>
    <property type="evidence" value="ECO:0007669"/>
    <property type="project" value="InterPro"/>
</dbReference>
<keyword evidence="2" id="KW-0238">DNA-binding</keyword>